<protein>
    <submittedName>
        <fullName evidence="2">Uncharacterized protein</fullName>
    </submittedName>
</protein>
<organism evidence="2 3">
    <name type="scientific">Datura stramonium</name>
    <name type="common">Jimsonweed</name>
    <name type="synonym">Common thornapple</name>
    <dbReference type="NCBI Taxonomy" id="4076"/>
    <lineage>
        <taxon>Eukaryota</taxon>
        <taxon>Viridiplantae</taxon>
        <taxon>Streptophyta</taxon>
        <taxon>Embryophyta</taxon>
        <taxon>Tracheophyta</taxon>
        <taxon>Spermatophyta</taxon>
        <taxon>Magnoliopsida</taxon>
        <taxon>eudicotyledons</taxon>
        <taxon>Gunneridae</taxon>
        <taxon>Pentapetalae</taxon>
        <taxon>asterids</taxon>
        <taxon>lamiids</taxon>
        <taxon>Solanales</taxon>
        <taxon>Solanaceae</taxon>
        <taxon>Solanoideae</taxon>
        <taxon>Datureae</taxon>
        <taxon>Datura</taxon>
    </lineage>
</organism>
<gene>
    <name evidence="2" type="ORF">HAX54_014377</name>
</gene>
<name>A0ABS8TN32_DATST</name>
<reference evidence="2 3" key="1">
    <citation type="journal article" date="2021" name="BMC Genomics">
        <title>Datura genome reveals duplications of psychoactive alkaloid biosynthetic genes and high mutation rate following tissue culture.</title>
        <authorList>
            <person name="Rajewski A."/>
            <person name="Carter-House D."/>
            <person name="Stajich J."/>
            <person name="Litt A."/>
        </authorList>
    </citation>
    <scope>NUCLEOTIDE SEQUENCE [LARGE SCALE GENOMIC DNA]</scope>
    <source>
        <strain evidence="2">AR-01</strain>
    </source>
</reference>
<proteinExistence type="predicted"/>
<sequence length="60" mass="6804">AMASRADKKKKVAVTSKGFKRLRKGVDPISSSQKEPPFRRFGDNAMDKHGLRWFNAQKKA</sequence>
<feature type="non-terminal residue" evidence="2">
    <location>
        <position position="1"/>
    </location>
</feature>
<dbReference type="EMBL" id="JACEIK010001894">
    <property type="protein sequence ID" value="MCD7472940.1"/>
    <property type="molecule type" value="Genomic_DNA"/>
</dbReference>
<comment type="caution">
    <text evidence="2">The sequence shown here is derived from an EMBL/GenBank/DDBJ whole genome shotgun (WGS) entry which is preliminary data.</text>
</comment>
<evidence type="ECO:0000313" key="3">
    <source>
        <dbReference type="Proteomes" id="UP000823775"/>
    </source>
</evidence>
<evidence type="ECO:0000313" key="2">
    <source>
        <dbReference type="EMBL" id="MCD7472940.1"/>
    </source>
</evidence>
<accession>A0ABS8TN32</accession>
<feature type="region of interest" description="Disordered" evidence="1">
    <location>
        <begin position="24"/>
        <end position="44"/>
    </location>
</feature>
<keyword evidence="3" id="KW-1185">Reference proteome</keyword>
<feature type="non-terminal residue" evidence="2">
    <location>
        <position position="60"/>
    </location>
</feature>
<dbReference type="Proteomes" id="UP000823775">
    <property type="component" value="Unassembled WGS sequence"/>
</dbReference>
<evidence type="ECO:0000256" key="1">
    <source>
        <dbReference type="SAM" id="MobiDB-lite"/>
    </source>
</evidence>